<dbReference type="Pfam" id="PF13962">
    <property type="entry name" value="PGG"/>
    <property type="match status" value="1"/>
</dbReference>
<name>A0AAV1DM66_OLDCO</name>
<dbReference type="EMBL" id="OX459123">
    <property type="protein sequence ID" value="CAI9108995.1"/>
    <property type="molecule type" value="Genomic_DNA"/>
</dbReference>
<keyword evidence="1" id="KW-1133">Transmembrane helix</keyword>
<evidence type="ECO:0000313" key="3">
    <source>
        <dbReference type="EMBL" id="CAI9108995.1"/>
    </source>
</evidence>
<dbReference type="Pfam" id="PF14223">
    <property type="entry name" value="Retrotran_gag_2"/>
    <property type="match status" value="1"/>
</dbReference>
<dbReference type="PANTHER" id="PTHR24177">
    <property type="entry name" value="CASKIN"/>
    <property type="match status" value="1"/>
</dbReference>
<dbReference type="Proteomes" id="UP001161247">
    <property type="component" value="Chromosome 6"/>
</dbReference>
<evidence type="ECO:0000313" key="4">
    <source>
        <dbReference type="Proteomes" id="UP001161247"/>
    </source>
</evidence>
<dbReference type="InterPro" id="IPR026961">
    <property type="entry name" value="PGG_dom"/>
</dbReference>
<evidence type="ECO:0000259" key="2">
    <source>
        <dbReference type="Pfam" id="PF13962"/>
    </source>
</evidence>
<feature type="transmembrane region" description="Helical" evidence="1">
    <location>
        <begin position="684"/>
        <end position="710"/>
    </location>
</feature>
<organism evidence="3 4">
    <name type="scientific">Oldenlandia corymbosa var. corymbosa</name>
    <dbReference type="NCBI Taxonomy" id="529605"/>
    <lineage>
        <taxon>Eukaryota</taxon>
        <taxon>Viridiplantae</taxon>
        <taxon>Streptophyta</taxon>
        <taxon>Embryophyta</taxon>
        <taxon>Tracheophyta</taxon>
        <taxon>Spermatophyta</taxon>
        <taxon>Magnoliopsida</taxon>
        <taxon>eudicotyledons</taxon>
        <taxon>Gunneridae</taxon>
        <taxon>Pentapetalae</taxon>
        <taxon>asterids</taxon>
        <taxon>lamiids</taxon>
        <taxon>Gentianales</taxon>
        <taxon>Rubiaceae</taxon>
        <taxon>Rubioideae</taxon>
        <taxon>Spermacoceae</taxon>
        <taxon>Hedyotis-Oldenlandia complex</taxon>
        <taxon>Oldenlandia</taxon>
    </lineage>
</organism>
<dbReference type="InterPro" id="IPR036770">
    <property type="entry name" value="Ankyrin_rpt-contain_sf"/>
</dbReference>
<proteinExistence type="predicted"/>
<keyword evidence="1" id="KW-0472">Membrane</keyword>
<dbReference type="SMART" id="SM00248">
    <property type="entry name" value="ANK"/>
    <property type="match status" value="4"/>
</dbReference>
<accession>A0AAV1DM66</accession>
<keyword evidence="1" id="KW-0812">Transmembrane</keyword>
<gene>
    <name evidence="3" type="ORF">OLC1_LOCUS16973</name>
</gene>
<dbReference type="Pfam" id="PF12796">
    <property type="entry name" value="Ank_2"/>
    <property type="match status" value="1"/>
</dbReference>
<sequence>MTKASGGDIPNKPVIGIVPEELTENNYEDWKICLKHYLVGHGLWGVVSGKESEPSKDKKEEHEEWKKKNALALHAIQLSCGASRYAKFKEAHTSARVAWYHLAEKIKSPKKITAPDVEDENHIKDEGSKEYLNYADLYEAIDKGNLRSTRAFLEQKPNAVGARISSHKDIALHIAILAGHMKIAEELVKKMRPEDLEMTNEYGSTALSLAAISGATKLAKMLVERNHKLVSIASEQEDGQLPVIVAAQYGQKRMVRYLYRVTPKEELSPEKGENGVTLLNCLITAEIYDVAATLLKRFPKLGTIPDHNGDYTLRILSHKPSAFPSGTNFIFWKKWIYSCVVVDSFWSRSKGSHGGESAKTQHSSDPEDHNIDILDSSDDEMAITTHAGARFTSYVRKTLKELGWGLLRCLVPDIKDIHDRKLIHAEARGLLTCIFQEVRELNKSQLETMGIDKILYDAIEHGIIEFVLEILKFTPEIIWRKDKRGRTIFAHAIILRQEKIYSLIHSLGAKKKIIARRHDVFGNNFLHLAAKMSPPSQLERVSGAALQMQRELQWFQEVEAIVQPKCREEKNENMKTPSTLFSDEHKVLAKEGERWMKNTAGSSMIVGTLIAAVMFTTAFTVPGGNDTNTGLPVMLKKQRKAFLLFMGSNALAMFTSSTSILMFLGILTARYAEIDFLKSLPTKLIFGIACLFISIVTMMISFGAAIYLMLINDLSWVSYPIIVFSVIPVALFSLLQFPLLVEMINRTYGSGIFRKPKRKLFSS</sequence>
<dbReference type="SUPFAM" id="SSF48403">
    <property type="entry name" value="Ankyrin repeat"/>
    <property type="match status" value="2"/>
</dbReference>
<dbReference type="Gene3D" id="1.25.40.20">
    <property type="entry name" value="Ankyrin repeat-containing domain"/>
    <property type="match status" value="2"/>
</dbReference>
<dbReference type="InterPro" id="IPR002110">
    <property type="entry name" value="Ankyrin_rpt"/>
</dbReference>
<keyword evidence="4" id="KW-1185">Reference proteome</keyword>
<protein>
    <submittedName>
        <fullName evidence="3">OLC1v1008719C1</fullName>
    </submittedName>
</protein>
<dbReference type="AlphaFoldDB" id="A0AAV1DM66"/>
<evidence type="ECO:0000256" key="1">
    <source>
        <dbReference type="SAM" id="Phobius"/>
    </source>
</evidence>
<dbReference type="GO" id="GO:0016020">
    <property type="term" value="C:membrane"/>
    <property type="evidence" value="ECO:0007669"/>
    <property type="project" value="TreeGrafter"/>
</dbReference>
<feature type="transmembrane region" description="Helical" evidence="1">
    <location>
        <begin position="716"/>
        <end position="741"/>
    </location>
</feature>
<dbReference type="PANTHER" id="PTHR24177:SF335">
    <property type="entry name" value="PGG DOMAIN-CONTAINING PROTEIN"/>
    <property type="match status" value="1"/>
</dbReference>
<reference evidence="3" key="1">
    <citation type="submission" date="2023-03" db="EMBL/GenBank/DDBJ databases">
        <authorList>
            <person name="Julca I."/>
        </authorList>
    </citation>
    <scope>NUCLEOTIDE SEQUENCE</scope>
</reference>
<feature type="transmembrane region" description="Helical" evidence="1">
    <location>
        <begin position="641"/>
        <end position="672"/>
    </location>
</feature>
<feature type="domain" description="PGG" evidence="2">
    <location>
        <begin position="594"/>
        <end position="708"/>
    </location>
</feature>
<feature type="transmembrane region" description="Helical" evidence="1">
    <location>
        <begin position="600"/>
        <end position="621"/>
    </location>
</feature>